<reference evidence="3" key="2">
    <citation type="journal article" date="2013" name="PLoS Genet.">
        <title>Comparative genome structure, secondary metabolite, and effector coding capacity across Cochliobolus pathogens.</title>
        <authorList>
            <person name="Condon B.J."/>
            <person name="Leng Y."/>
            <person name="Wu D."/>
            <person name="Bushley K.E."/>
            <person name="Ohm R.A."/>
            <person name="Otillar R."/>
            <person name="Martin J."/>
            <person name="Schackwitz W."/>
            <person name="Grimwood J."/>
            <person name="MohdZainudin N."/>
            <person name="Xue C."/>
            <person name="Wang R."/>
            <person name="Manning V.A."/>
            <person name="Dhillon B."/>
            <person name="Tu Z.J."/>
            <person name="Steffenson B.J."/>
            <person name="Salamov A."/>
            <person name="Sun H."/>
            <person name="Lowry S."/>
            <person name="LaButti K."/>
            <person name="Han J."/>
            <person name="Copeland A."/>
            <person name="Lindquist E."/>
            <person name="Barry K."/>
            <person name="Schmutz J."/>
            <person name="Baker S.E."/>
            <person name="Ciuffetti L.M."/>
            <person name="Grigoriev I.V."/>
            <person name="Zhong S."/>
            <person name="Turgeon B.G."/>
        </authorList>
    </citation>
    <scope>NUCLEOTIDE SEQUENCE [LARGE SCALE GENOMIC DNA]</scope>
    <source>
        <strain evidence="3">C5 / ATCC 48332 / race O</strain>
    </source>
</reference>
<protein>
    <submittedName>
        <fullName evidence="2">Uncharacterized protein</fullName>
    </submittedName>
</protein>
<evidence type="ECO:0000313" key="2">
    <source>
        <dbReference type="EMBL" id="EMD91501.1"/>
    </source>
</evidence>
<dbReference type="AlphaFoldDB" id="M2UCS3"/>
<sequence>MSRTCCVGVSNYTHSYPYTRPTRPSTLRIAYTLHNISTHRDQHWTNSARTQSQIDSGPAPRRERTAWRARAPGRGYFGTTCPEHRFVDPARNSVAIFGASPCG</sequence>
<name>M2UCS3_COCH5</name>
<proteinExistence type="predicted"/>
<keyword evidence="3" id="KW-1185">Reference proteome</keyword>
<dbReference type="OrthoDB" id="3668465at2759"/>
<organism evidence="2 3">
    <name type="scientific">Cochliobolus heterostrophus (strain C5 / ATCC 48332 / race O)</name>
    <name type="common">Southern corn leaf blight fungus</name>
    <name type="synonym">Bipolaris maydis</name>
    <dbReference type="NCBI Taxonomy" id="701091"/>
    <lineage>
        <taxon>Eukaryota</taxon>
        <taxon>Fungi</taxon>
        <taxon>Dikarya</taxon>
        <taxon>Ascomycota</taxon>
        <taxon>Pezizomycotina</taxon>
        <taxon>Dothideomycetes</taxon>
        <taxon>Pleosporomycetidae</taxon>
        <taxon>Pleosporales</taxon>
        <taxon>Pleosporineae</taxon>
        <taxon>Pleosporaceae</taxon>
        <taxon>Bipolaris</taxon>
    </lineage>
</organism>
<evidence type="ECO:0000256" key="1">
    <source>
        <dbReference type="SAM" id="MobiDB-lite"/>
    </source>
</evidence>
<dbReference type="Proteomes" id="UP000016936">
    <property type="component" value="Unassembled WGS sequence"/>
</dbReference>
<accession>M2UCS3</accession>
<reference evidence="2 3" key="1">
    <citation type="journal article" date="2012" name="PLoS Pathog.">
        <title>Diverse lifestyles and strategies of plant pathogenesis encoded in the genomes of eighteen Dothideomycetes fungi.</title>
        <authorList>
            <person name="Ohm R.A."/>
            <person name="Feau N."/>
            <person name="Henrissat B."/>
            <person name="Schoch C.L."/>
            <person name="Horwitz B.A."/>
            <person name="Barry K.W."/>
            <person name="Condon B.J."/>
            <person name="Copeland A.C."/>
            <person name="Dhillon B."/>
            <person name="Glaser F."/>
            <person name="Hesse C.N."/>
            <person name="Kosti I."/>
            <person name="LaButti K."/>
            <person name="Lindquist E.A."/>
            <person name="Lucas S."/>
            <person name="Salamov A.A."/>
            <person name="Bradshaw R.E."/>
            <person name="Ciuffetti L."/>
            <person name="Hamelin R.C."/>
            <person name="Kema G.H.J."/>
            <person name="Lawrence C."/>
            <person name="Scott J.A."/>
            <person name="Spatafora J.W."/>
            <person name="Turgeon B.G."/>
            <person name="de Wit P.J.G.M."/>
            <person name="Zhong S."/>
            <person name="Goodwin S.B."/>
            <person name="Grigoriev I.V."/>
        </authorList>
    </citation>
    <scope>NUCLEOTIDE SEQUENCE [LARGE SCALE GENOMIC DNA]</scope>
    <source>
        <strain evidence="3">C5 / ATCC 48332 / race O</strain>
    </source>
</reference>
<feature type="region of interest" description="Disordered" evidence="1">
    <location>
        <begin position="42"/>
        <end position="66"/>
    </location>
</feature>
<feature type="compositionally biased region" description="Polar residues" evidence="1">
    <location>
        <begin position="44"/>
        <end position="55"/>
    </location>
</feature>
<gene>
    <name evidence="2" type="ORF">COCHEDRAFT_1021476</name>
</gene>
<dbReference type="HOGENOM" id="CLU_2284025_0_0_1"/>
<dbReference type="EMBL" id="KB445576">
    <property type="protein sequence ID" value="EMD91501.1"/>
    <property type="molecule type" value="Genomic_DNA"/>
</dbReference>
<evidence type="ECO:0000313" key="3">
    <source>
        <dbReference type="Proteomes" id="UP000016936"/>
    </source>
</evidence>
<dbReference type="OMA" id="TTCPEHR"/>